<evidence type="ECO:0000313" key="3">
    <source>
        <dbReference type="Proteomes" id="UP000789706"/>
    </source>
</evidence>
<gene>
    <name evidence="2" type="ORF">DEBURN_LOCUS5474</name>
</gene>
<reference evidence="2" key="1">
    <citation type="submission" date="2021-06" db="EMBL/GenBank/DDBJ databases">
        <authorList>
            <person name="Kallberg Y."/>
            <person name="Tangrot J."/>
            <person name="Rosling A."/>
        </authorList>
    </citation>
    <scope>NUCLEOTIDE SEQUENCE</scope>
    <source>
        <strain evidence="2">AZ414A</strain>
    </source>
</reference>
<dbReference type="OrthoDB" id="2492493at2759"/>
<feature type="compositionally biased region" description="Polar residues" evidence="1">
    <location>
        <begin position="1"/>
        <end position="10"/>
    </location>
</feature>
<feature type="region of interest" description="Disordered" evidence="1">
    <location>
        <begin position="1"/>
        <end position="22"/>
    </location>
</feature>
<accession>A0A9N9A2U2</accession>
<name>A0A9N9A2U2_9GLOM</name>
<proteinExistence type="predicted"/>
<dbReference type="AlphaFoldDB" id="A0A9N9A2U2"/>
<comment type="caution">
    <text evidence="2">The sequence shown here is derived from an EMBL/GenBank/DDBJ whole genome shotgun (WGS) entry which is preliminary data.</text>
</comment>
<dbReference type="EMBL" id="CAJVPK010000491">
    <property type="protein sequence ID" value="CAG8517124.1"/>
    <property type="molecule type" value="Genomic_DNA"/>
</dbReference>
<organism evidence="2 3">
    <name type="scientific">Diversispora eburnea</name>
    <dbReference type="NCBI Taxonomy" id="1213867"/>
    <lineage>
        <taxon>Eukaryota</taxon>
        <taxon>Fungi</taxon>
        <taxon>Fungi incertae sedis</taxon>
        <taxon>Mucoromycota</taxon>
        <taxon>Glomeromycotina</taxon>
        <taxon>Glomeromycetes</taxon>
        <taxon>Diversisporales</taxon>
        <taxon>Diversisporaceae</taxon>
        <taxon>Diversispora</taxon>
    </lineage>
</organism>
<evidence type="ECO:0000256" key="1">
    <source>
        <dbReference type="SAM" id="MobiDB-lite"/>
    </source>
</evidence>
<dbReference type="Proteomes" id="UP000789706">
    <property type="component" value="Unassembled WGS sequence"/>
</dbReference>
<keyword evidence="3" id="KW-1185">Reference proteome</keyword>
<protein>
    <submittedName>
        <fullName evidence="2">10278_t:CDS:1</fullName>
    </submittedName>
</protein>
<sequence length="180" mass="21052">MIPGTNNSSKIQDDNIDESLSENNFIDKIKELQEESQGRSQERLQERPQGRIILEIDELEMSEQEKNESENKINNTITLINNFSNPETQQLIFNIEKYIYIIDQLARTEDILTENIIIKIAINEFYNNNKTDDDKTDDDKRLLSSPITVTEAIEVLKKVISYQKSLEVRKEFNKNELKIL</sequence>
<evidence type="ECO:0000313" key="2">
    <source>
        <dbReference type="EMBL" id="CAG8517124.1"/>
    </source>
</evidence>